<evidence type="ECO:0000256" key="2">
    <source>
        <dbReference type="ARBA" id="ARBA00001964"/>
    </source>
</evidence>
<evidence type="ECO:0000256" key="3">
    <source>
        <dbReference type="ARBA" id="ARBA00022532"/>
    </source>
</evidence>
<feature type="domain" description="Transketolase-like pyrimidine-binding" evidence="8">
    <location>
        <begin position="381"/>
        <end position="562"/>
    </location>
</feature>
<evidence type="ECO:0000256" key="7">
    <source>
        <dbReference type="ARBA" id="ARBA00051911"/>
    </source>
</evidence>
<evidence type="ECO:0000256" key="1">
    <source>
        <dbReference type="ARBA" id="ARBA00001946"/>
    </source>
</evidence>
<dbReference type="EMBL" id="JBKBDE010000018">
    <property type="protein sequence ID" value="MFN6555156.1"/>
    <property type="molecule type" value="Genomic_DNA"/>
</dbReference>
<keyword evidence="5" id="KW-0786">Thiamine pyrophosphate</keyword>
<keyword evidence="6" id="KW-0808">Transferase</keyword>
<evidence type="ECO:0000256" key="5">
    <source>
        <dbReference type="ARBA" id="ARBA00023052"/>
    </source>
</evidence>
<dbReference type="Gene3D" id="3.40.50.970">
    <property type="match status" value="2"/>
</dbReference>
<dbReference type="InterPro" id="IPR029061">
    <property type="entry name" value="THDP-binding"/>
</dbReference>
<keyword evidence="3" id="KW-0816">Tricarboxylic acid cycle</keyword>
<comment type="catalytic activity">
    <reaction evidence="7">
        <text>N(6)-[(R)-lipoyl]-L-lysyl-[protein] + 2-oxoglutarate + H(+) = N(6)-[(R)-S(8)-succinyldihydrolipoyl]-L-lysyl-[protein] + CO2</text>
        <dbReference type="Rhea" id="RHEA:12188"/>
        <dbReference type="Rhea" id="RHEA-COMP:10474"/>
        <dbReference type="Rhea" id="RHEA-COMP:20092"/>
        <dbReference type="ChEBI" id="CHEBI:15378"/>
        <dbReference type="ChEBI" id="CHEBI:16526"/>
        <dbReference type="ChEBI" id="CHEBI:16810"/>
        <dbReference type="ChEBI" id="CHEBI:83099"/>
        <dbReference type="ChEBI" id="CHEBI:83120"/>
        <dbReference type="EC" id="1.2.4.2"/>
    </reaction>
</comment>
<keyword evidence="4" id="KW-0560">Oxidoreductase</keyword>
<comment type="cofactor">
    <cofactor evidence="2">
        <name>thiamine diphosphate</name>
        <dbReference type="ChEBI" id="CHEBI:58937"/>
    </cofactor>
</comment>
<evidence type="ECO:0000313" key="9">
    <source>
        <dbReference type="EMBL" id="MFN6555156.1"/>
    </source>
</evidence>
<dbReference type="PANTHER" id="PTHR42980">
    <property type="entry name" value="2-OXOISOVALERATE DEHYDROGENASE SUBUNIT BETA-RELATED"/>
    <property type="match status" value="1"/>
</dbReference>
<dbReference type="InterPro" id="IPR033248">
    <property type="entry name" value="Transketolase_C"/>
</dbReference>
<dbReference type="InterPro" id="IPR005475">
    <property type="entry name" value="Transketolase-like_Pyr-bd"/>
</dbReference>
<keyword evidence="6" id="KW-0012">Acyltransferase</keyword>
<dbReference type="PANTHER" id="PTHR42980:SF1">
    <property type="entry name" value="2-OXOISOVALERATE DEHYDROGENASE SUBUNIT BETA, MITOCHONDRIAL"/>
    <property type="match status" value="1"/>
</dbReference>
<sequence>MTIEPIDSYFTATVSALTGAGPGDLPALTVPNPLALFDAQLGSRHLDLTARWLRSQGRGFYTIGSSGHEGNAAVAAALRPSDPALLHYRSGGFYLARAAQVDGSDPLRDVLLGLVAATAEPISGGRHKVFGRHDLSIIPQTSTIASHLPRSVGVAFSIARTRKLGVACPWPEDAVTVCSFGDASANHSTTVGAVNAALHAAYQGLPMPLLFVCEDNGIGISTPTPRGWIARAYGDRQGLRYFAADGCDVVDAFGTARAAADWVRRERKPAFLHLRTVRLMGHAGTDYEQAYRRPADIVADYDRDPVLNTARTLVAHGILTPEQVLEQYEGKRAEVIGLAREVSGCPQLDSATAVMQPLRDTLDDARAVSVVAPGESGGPPQTLALAINRALQEALQAHPETIVFGEDIARKGGVYGVTRGLQAAAGPARVFDTLLDEQTILGLALGAGVSGLVPIPEIQYLAYLHNAADQIRGEGATLQFFSNRQYRNPMVVRIAGYGYQKGFGGHFHNDDSIAAIRDIPGVVIASPARPDDAAAMLHTCVTAAKTAGAVCIYLEPIALYHTKDLYADGDQQWLAPYPQGPVRIGAARTYGDGADLTILTFANGLWMSLRVARRLEQAGIAARVVDLRWLSPLPVEDMLREAEATGRVLIVDETRRTGGVGEGVLAELTDHGFTGRVQRVSSADSFIPLGDAALEVLLSEDTIEAAAVKLVGERA</sequence>
<dbReference type="SUPFAM" id="SSF52922">
    <property type="entry name" value="TK C-terminal domain-like"/>
    <property type="match status" value="1"/>
</dbReference>
<keyword evidence="10" id="KW-1185">Reference proteome</keyword>
<organism evidence="9 10">
    <name type="scientific">Mycolicibacterium septicum</name>
    <dbReference type="NCBI Taxonomy" id="98668"/>
    <lineage>
        <taxon>Bacteria</taxon>
        <taxon>Bacillati</taxon>
        <taxon>Actinomycetota</taxon>
        <taxon>Actinomycetes</taxon>
        <taxon>Mycobacteriales</taxon>
        <taxon>Mycobacteriaceae</taxon>
        <taxon>Mycolicibacterium</taxon>
    </lineage>
</organism>
<dbReference type="Pfam" id="PF02779">
    <property type="entry name" value="Transket_pyr"/>
    <property type="match status" value="1"/>
</dbReference>
<reference evidence="9 10" key="1">
    <citation type="submission" date="2024-12" db="EMBL/GenBank/DDBJ databases">
        <title>The coexistence of Mycolicibacterium septicum and Mycolicibacterium nivoides in clinical samples.</title>
        <authorList>
            <person name="Wang C."/>
            <person name="Feng Y."/>
            <person name="Zong Z."/>
        </authorList>
    </citation>
    <scope>NUCLEOTIDE SEQUENCE [LARGE SCALE GENOMIC DNA]</scope>
    <source>
        <strain evidence="9 10">120310</strain>
    </source>
</reference>
<protein>
    <submittedName>
        <fullName evidence="9">Thiamine pyrophosphate-dependent enzyme</fullName>
    </submittedName>
</protein>
<proteinExistence type="predicted"/>
<accession>A0ABW9M4C5</accession>
<name>A0ABW9M4C5_9MYCO</name>
<dbReference type="InterPro" id="IPR009014">
    <property type="entry name" value="Transketo_C/PFOR_II"/>
</dbReference>
<dbReference type="Pfam" id="PF02780">
    <property type="entry name" value="Transketolase_C"/>
    <property type="match status" value="1"/>
</dbReference>
<evidence type="ECO:0000256" key="6">
    <source>
        <dbReference type="ARBA" id="ARBA00023315"/>
    </source>
</evidence>
<evidence type="ECO:0000259" key="8">
    <source>
        <dbReference type="SMART" id="SM00861"/>
    </source>
</evidence>
<evidence type="ECO:0000256" key="4">
    <source>
        <dbReference type="ARBA" id="ARBA00023002"/>
    </source>
</evidence>
<dbReference type="RefSeq" id="WP_409553113.1">
    <property type="nucleotide sequence ID" value="NZ_JBKBDE010000018.1"/>
</dbReference>
<dbReference type="Pfam" id="PF00676">
    <property type="entry name" value="E1_dh"/>
    <property type="match status" value="1"/>
</dbReference>
<dbReference type="SUPFAM" id="SSF52518">
    <property type="entry name" value="Thiamin diphosphate-binding fold (THDP-binding)"/>
    <property type="match status" value="2"/>
</dbReference>
<evidence type="ECO:0000313" key="10">
    <source>
        <dbReference type="Proteomes" id="UP001635817"/>
    </source>
</evidence>
<dbReference type="SMART" id="SM00861">
    <property type="entry name" value="Transket_pyr"/>
    <property type="match status" value="1"/>
</dbReference>
<comment type="caution">
    <text evidence="9">The sequence shown here is derived from an EMBL/GenBank/DDBJ whole genome shotgun (WGS) entry which is preliminary data.</text>
</comment>
<dbReference type="InterPro" id="IPR001017">
    <property type="entry name" value="DH_E1"/>
</dbReference>
<comment type="cofactor">
    <cofactor evidence="1">
        <name>Mg(2+)</name>
        <dbReference type="ChEBI" id="CHEBI:18420"/>
    </cofactor>
</comment>
<gene>
    <name evidence="9" type="ORF">ACK4CP_32520</name>
</gene>
<dbReference type="Gene3D" id="3.40.50.920">
    <property type="match status" value="1"/>
</dbReference>
<dbReference type="Proteomes" id="UP001635817">
    <property type="component" value="Unassembled WGS sequence"/>
</dbReference>